<proteinExistence type="predicted"/>
<keyword evidence="1" id="KW-0560">Oxidoreductase</keyword>
<accession>A0AAD0TYK7</accession>
<evidence type="ECO:0000313" key="4">
    <source>
        <dbReference type="EMBL" id="AYM86824.1"/>
    </source>
</evidence>
<evidence type="ECO:0000256" key="1">
    <source>
        <dbReference type="ARBA" id="ARBA00023002"/>
    </source>
</evidence>
<dbReference type="InterPro" id="IPR017881">
    <property type="entry name" value="NirD"/>
</dbReference>
<dbReference type="GO" id="GO:0008942">
    <property type="term" value="F:nitrite reductase [NAD(P)H] activity"/>
    <property type="evidence" value="ECO:0007669"/>
    <property type="project" value="InterPro"/>
</dbReference>
<dbReference type="InterPro" id="IPR036922">
    <property type="entry name" value="Rieske_2Fe-2S_sf"/>
</dbReference>
<dbReference type="GO" id="GO:0051537">
    <property type="term" value="F:2 iron, 2 sulfur cluster binding"/>
    <property type="evidence" value="ECO:0007669"/>
    <property type="project" value="InterPro"/>
</dbReference>
<protein>
    <submittedName>
        <fullName evidence="4">Nitrite reductase small subunit NirD</fullName>
    </submittedName>
</protein>
<dbReference type="Gene3D" id="2.102.10.10">
    <property type="entry name" value="Rieske [2Fe-2S] iron-sulphur domain"/>
    <property type="match status" value="1"/>
</dbReference>
<organism evidence="4 5">
    <name type="scientific">Pseudoalteromonas agarivorans</name>
    <dbReference type="NCBI Taxonomy" id="176102"/>
    <lineage>
        <taxon>Bacteria</taxon>
        <taxon>Pseudomonadati</taxon>
        <taxon>Pseudomonadota</taxon>
        <taxon>Gammaproteobacteria</taxon>
        <taxon>Alteromonadales</taxon>
        <taxon>Pseudoalteromonadaceae</taxon>
        <taxon>Pseudoalteromonas</taxon>
    </lineage>
</organism>
<dbReference type="SUPFAM" id="SSF50022">
    <property type="entry name" value="ISP domain"/>
    <property type="match status" value="1"/>
</dbReference>
<dbReference type="PROSITE" id="PS51300">
    <property type="entry name" value="NIRD"/>
    <property type="match status" value="1"/>
</dbReference>
<dbReference type="RefSeq" id="WP_024033472.1">
    <property type="nucleotide sequence ID" value="NZ_AZIO01000120.1"/>
</dbReference>
<dbReference type="EMBL" id="CP033065">
    <property type="protein sequence ID" value="AYM86824.1"/>
    <property type="molecule type" value="Genomic_DNA"/>
</dbReference>
<evidence type="ECO:0000259" key="3">
    <source>
        <dbReference type="Pfam" id="PF13806"/>
    </source>
</evidence>
<gene>
    <name evidence="4" type="ORF">D9T18_08930</name>
</gene>
<name>A0AAD0TYK7_9GAMM</name>
<feature type="domain" description="Rieske-like [2Fe-2S]" evidence="3">
    <location>
        <begin position="3"/>
        <end position="106"/>
    </location>
</feature>
<dbReference type="PANTHER" id="PTHR40562:SF1">
    <property type="entry name" value="NITRITE REDUCTASE (NADH) SMALL SUBUNIT"/>
    <property type="match status" value="1"/>
</dbReference>
<dbReference type="Pfam" id="PF13806">
    <property type="entry name" value="Rieske_2"/>
    <property type="match status" value="1"/>
</dbReference>
<dbReference type="NCBIfam" id="TIGR02378">
    <property type="entry name" value="nirD_assim_sml"/>
    <property type="match status" value="1"/>
</dbReference>
<dbReference type="GO" id="GO:0042128">
    <property type="term" value="P:nitrate assimilation"/>
    <property type="evidence" value="ECO:0007669"/>
    <property type="project" value="UniProtKB-KW"/>
</dbReference>
<dbReference type="CDD" id="cd03529">
    <property type="entry name" value="Rieske_NirD"/>
    <property type="match status" value="1"/>
</dbReference>
<dbReference type="InterPro" id="IPR012748">
    <property type="entry name" value="Rieske-like_NirD"/>
</dbReference>
<dbReference type="Proteomes" id="UP000279995">
    <property type="component" value="Chromosome I"/>
</dbReference>
<reference evidence="4 5" key="1">
    <citation type="submission" date="2018-10" db="EMBL/GenBank/DDBJ databases">
        <title>Complete Genome Sequence and Transcriptomic Profiles of a Marine Bacterium, Pseudoalteromonas agarivorans Hao 2018.</title>
        <authorList>
            <person name="Hao L."/>
        </authorList>
    </citation>
    <scope>NUCLEOTIDE SEQUENCE [LARGE SCALE GENOMIC DNA]</scope>
    <source>
        <strain evidence="4 5">Hao 2018</strain>
    </source>
</reference>
<evidence type="ECO:0000256" key="2">
    <source>
        <dbReference type="ARBA" id="ARBA00023063"/>
    </source>
</evidence>
<keyword evidence="2" id="KW-0534">Nitrate assimilation</keyword>
<sequence>MYWHKIGTTDDLVANSGVCALVNNQQVAIFYVPQNSEPVLAISNYDPIGKANVLSRGIIGSIDGKLVVASPLYKQHFCLNTGECLEAEAIQLPVFEAKIDNGNVFVSAEPKAITALA</sequence>
<dbReference type="GO" id="GO:0009344">
    <property type="term" value="C:nitrite reductase complex [NAD(P)H]"/>
    <property type="evidence" value="ECO:0007669"/>
    <property type="project" value="TreeGrafter"/>
</dbReference>
<evidence type="ECO:0000313" key="5">
    <source>
        <dbReference type="Proteomes" id="UP000279995"/>
    </source>
</evidence>
<dbReference type="AlphaFoldDB" id="A0AAD0TYK7"/>
<dbReference type="PANTHER" id="PTHR40562">
    <property type="match status" value="1"/>
</dbReference>